<keyword evidence="3" id="KW-1185">Reference proteome</keyword>
<gene>
    <name evidence="2" type="ORF">CINCED_3A010079</name>
</gene>
<reference evidence="2 3" key="1">
    <citation type="submission" date="2019-08" db="EMBL/GenBank/DDBJ databases">
        <authorList>
            <person name="Alioto T."/>
            <person name="Alioto T."/>
            <person name="Gomez Garrido J."/>
        </authorList>
    </citation>
    <scope>NUCLEOTIDE SEQUENCE [LARGE SCALE GENOMIC DNA]</scope>
</reference>
<feature type="compositionally biased region" description="Low complexity" evidence="1">
    <location>
        <begin position="128"/>
        <end position="138"/>
    </location>
</feature>
<evidence type="ECO:0000313" key="3">
    <source>
        <dbReference type="Proteomes" id="UP000325440"/>
    </source>
</evidence>
<dbReference type="EMBL" id="CABPRJ010000487">
    <property type="protein sequence ID" value="VVC29104.1"/>
    <property type="molecule type" value="Genomic_DNA"/>
</dbReference>
<organism evidence="2 3">
    <name type="scientific">Cinara cedri</name>
    <dbReference type="NCBI Taxonomy" id="506608"/>
    <lineage>
        <taxon>Eukaryota</taxon>
        <taxon>Metazoa</taxon>
        <taxon>Ecdysozoa</taxon>
        <taxon>Arthropoda</taxon>
        <taxon>Hexapoda</taxon>
        <taxon>Insecta</taxon>
        <taxon>Pterygota</taxon>
        <taxon>Neoptera</taxon>
        <taxon>Paraneoptera</taxon>
        <taxon>Hemiptera</taxon>
        <taxon>Sternorrhyncha</taxon>
        <taxon>Aphidomorpha</taxon>
        <taxon>Aphidoidea</taxon>
        <taxon>Aphididae</taxon>
        <taxon>Lachninae</taxon>
        <taxon>Cinara</taxon>
    </lineage>
</organism>
<accession>A0A5E4MA45</accession>
<dbReference type="Proteomes" id="UP000325440">
    <property type="component" value="Unassembled WGS sequence"/>
</dbReference>
<dbReference type="AlphaFoldDB" id="A0A5E4MA45"/>
<name>A0A5E4MA45_9HEMI</name>
<protein>
    <submittedName>
        <fullName evidence="2">Uncharacterized protein</fullName>
    </submittedName>
</protein>
<sequence length="226" mass="25084">MKDNECCYRAKVQKLSDELERVRRRSNERRKRVSSQIERMKCIAEKHAAESAEMAETLLSVAVDFSPSDRKSTAAAALEGGNKNPSQDKGDDGDDVSCFIRDRPAGSQSFSRGPAAYSTPRRAVDRNSSCPCSSTATTAGVDCGTTDNEDYIHCDDLSDAAGREKDRSAEESDGSQCWRRRRSSSKLFFEKLDGDESIETVVHECTARQMHRPHGASESMSEFDCY</sequence>
<proteinExistence type="predicted"/>
<evidence type="ECO:0000313" key="2">
    <source>
        <dbReference type="EMBL" id="VVC29104.1"/>
    </source>
</evidence>
<evidence type="ECO:0000256" key="1">
    <source>
        <dbReference type="SAM" id="MobiDB-lite"/>
    </source>
</evidence>
<feature type="region of interest" description="Disordered" evidence="1">
    <location>
        <begin position="69"/>
        <end position="138"/>
    </location>
</feature>